<name>U5D801_AMBTC</name>
<reference evidence="3" key="1">
    <citation type="journal article" date="2013" name="Science">
        <title>The Amborella genome and the evolution of flowering plants.</title>
        <authorList>
            <consortium name="Amborella Genome Project"/>
        </authorList>
    </citation>
    <scope>NUCLEOTIDE SEQUENCE [LARGE SCALE GENOMIC DNA]</scope>
</reference>
<dbReference type="Pfam" id="PF00385">
    <property type="entry name" value="Chromo"/>
    <property type="match status" value="1"/>
</dbReference>
<protein>
    <recommendedName>
        <fullName evidence="1">Chromo domain-containing protein</fullName>
    </recommendedName>
</protein>
<dbReference type="InterPro" id="IPR016197">
    <property type="entry name" value="Chromo-like_dom_sf"/>
</dbReference>
<dbReference type="CDD" id="cd00024">
    <property type="entry name" value="CD_CSD"/>
    <property type="match status" value="1"/>
</dbReference>
<dbReference type="Gramene" id="ERN18584">
    <property type="protein sequence ID" value="ERN18584"/>
    <property type="gene ID" value="AMTR_s00065p00133660"/>
</dbReference>
<dbReference type="Proteomes" id="UP000017836">
    <property type="component" value="Unassembled WGS sequence"/>
</dbReference>
<evidence type="ECO:0000313" key="3">
    <source>
        <dbReference type="Proteomes" id="UP000017836"/>
    </source>
</evidence>
<evidence type="ECO:0000313" key="2">
    <source>
        <dbReference type="EMBL" id="ERN18584.1"/>
    </source>
</evidence>
<dbReference type="EMBL" id="KI392088">
    <property type="protein sequence ID" value="ERN18584.1"/>
    <property type="molecule type" value="Genomic_DNA"/>
</dbReference>
<dbReference type="HOGENOM" id="CLU_1715695_0_0_1"/>
<proteinExistence type="predicted"/>
<dbReference type="InterPro" id="IPR023780">
    <property type="entry name" value="Chromo_domain"/>
</dbReference>
<dbReference type="InterPro" id="IPR000953">
    <property type="entry name" value="Chromo/chromo_shadow_dom"/>
</dbReference>
<dbReference type="AlphaFoldDB" id="U5D801"/>
<organism evidence="2 3">
    <name type="scientific">Amborella trichopoda</name>
    <dbReference type="NCBI Taxonomy" id="13333"/>
    <lineage>
        <taxon>Eukaryota</taxon>
        <taxon>Viridiplantae</taxon>
        <taxon>Streptophyta</taxon>
        <taxon>Embryophyta</taxon>
        <taxon>Tracheophyta</taxon>
        <taxon>Spermatophyta</taxon>
        <taxon>Magnoliopsida</taxon>
        <taxon>Amborellales</taxon>
        <taxon>Amborellaceae</taxon>
        <taxon>Amborella</taxon>
    </lineage>
</organism>
<evidence type="ECO:0000259" key="1">
    <source>
        <dbReference type="PROSITE" id="PS50013"/>
    </source>
</evidence>
<keyword evidence="3" id="KW-1185">Reference proteome</keyword>
<dbReference type="Gene3D" id="2.40.50.40">
    <property type="match status" value="1"/>
</dbReference>
<feature type="domain" description="Chromo" evidence="1">
    <location>
        <begin position="35"/>
        <end position="77"/>
    </location>
</feature>
<dbReference type="PROSITE" id="PS50013">
    <property type="entry name" value="CHROMO_2"/>
    <property type="match status" value="1"/>
</dbReference>
<sequence>MSSSDVGLCWVPQVPDEARVQAIRAPLNVRTQFTREVEAILDKHLLWQSKKNQRFEFLVKWKGLLDGEASWERDVTIWKYEGLVQELMARSLRRTWGSHSGGGLSSPQLGACILVEGNDQQSSLETSSLGERPHDAPGAHKLLWQKDMSLLPV</sequence>
<gene>
    <name evidence="2" type="ORF">AMTR_s00065p00133660</name>
</gene>
<dbReference type="SMART" id="SM00298">
    <property type="entry name" value="CHROMO"/>
    <property type="match status" value="1"/>
</dbReference>
<dbReference type="SUPFAM" id="SSF54160">
    <property type="entry name" value="Chromo domain-like"/>
    <property type="match status" value="1"/>
</dbReference>
<accession>U5D801</accession>